<evidence type="ECO:0000313" key="3">
    <source>
        <dbReference type="Proteomes" id="UP000248924"/>
    </source>
</evidence>
<feature type="non-terminal residue" evidence="2">
    <location>
        <position position="1"/>
    </location>
</feature>
<evidence type="ECO:0000256" key="1">
    <source>
        <dbReference type="SAM" id="MobiDB-lite"/>
    </source>
</evidence>
<keyword evidence="3" id="KW-1185">Reference proteome</keyword>
<comment type="caution">
    <text evidence="2">The sequence shown here is derived from an EMBL/GenBank/DDBJ whole genome shotgun (WGS) entry which is preliminary data.</text>
</comment>
<gene>
    <name evidence="2" type="ORF">C1I95_29425</name>
</gene>
<reference evidence="2 3" key="1">
    <citation type="submission" date="2018-01" db="EMBL/GenBank/DDBJ databases">
        <title>Draft genome sequence of Jishengella sp. NA12.</title>
        <authorList>
            <person name="Sahin N."/>
            <person name="Ay H."/>
            <person name="Saygin H."/>
        </authorList>
    </citation>
    <scope>NUCLEOTIDE SEQUENCE [LARGE SCALE GENOMIC DNA]</scope>
    <source>
        <strain evidence="2 3">NA12</strain>
    </source>
</reference>
<dbReference type="EMBL" id="POTY01000279">
    <property type="protein sequence ID" value="PZG09034.1"/>
    <property type="molecule type" value="Genomic_DNA"/>
</dbReference>
<feature type="compositionally biased region" description="Low complexity" evidence="1">
    <location>
        <begin position="1"/>
        <end position="11"/>
    </location>
</feature>
<feature type="region of interest" description="Disordered" evidence="1">
    <location>
        <begin position="1"/>
        <end position="65"/>
    </location>
</feature>
<sequence length="65" mass="6704">AVTRPGRGARAVGRDARARLGSYRPPVRPGPDLGRVIGPIDEKGRSKADAATGSVARPGAGDEKR</sequence>
<dbReference type="Proteomes" id="UP000248924">
    <property type="component" value="Unassembled WGS sequence"/>
</dbReference>
<proteinExistence type="predicted"/>
<protein>
    <submittedName>
        <fullName evidence="2">Uncharacterized protein</fullName>
    </submittedName>
</protein>
<name>A0A2W2EXM2_9ACTN</name>
<accession>A0A2W2EXM2</accession>
<evidence type="ECO:0000313" key="2">
    <source>
        <dbReference type="EMBL" id="PZG09034.1"/>
    </source>
</evidence>
<dbReference type="AlphaFoldDB" id="A0A2W2EXM2"/>
<organism evidence="2 3">
    <name type="scientific">Micromonospora craterilacus</name>
    <dbReference type="NCBI Taxonomy" id="1655439"/>
    <lineage>
        <taxon>Bacteria</taxon>
        <taxon>Bacillati</taxon>
        <taxon>Actinomycetota</taxon>
        <taxon>Actinomycetes</taxon>
        <taxon>Micromonosporales</taxon>
        <taxon>Micromonosporaceae</taxon>
        <taxon>Micromonospora</taxon>
    </lineage>
</organism>